<feature type="region of interest" description="Disordered" evidence="1">
    <location>
        <begin position="739"/>
        <end position="801"/>
    </location>
</feature>
<feature type="compositionally biased region" description="Low complexity" evidence="1">
    <location>
        <begin position="749"/>
        <end position="764"/>
    </location>
</feature>
<feature type="region of interest" description="Disordered" evidence="1">
    <location>
        <begin position="844"/>
        <end position="890"/>
    </location>
</feature>
<feature type="region of interest" description="Disordered" evidence="1">
    <location>
        <begin position="191"/>
        <end position="240"/>
    </location>
</feature>
<organism evidence="2">
    <name type="scientific">Culex tarsalis</name>
    <name type="common">Encephalitis mosquito</name>
    <dbReference type="NCBI Taxonomy" id="7177"/>
    <lineage>
        <taxon>Eukaryota</taxon>
        <taxon>Metazoa</taxon>
        <taxon>Ecdysozoa</taxon>
        <taxon>Arthropoda</taxon>
        <taxon>Hexapoda</taxon>
        <taxon>Insecta</taxon>
        <taxon>Pterygota</taxon>
        <taxon>Neoptera</taxon>
        <taxon>Endopterygota</taxon>
        <taxon>Diptera</taxon>
        <taxon>Nematocera</taxon>
        <taxon>Culicoidea</taxon>
        <taxon>Culicidae</taxon>
        <taxon>Culicinae</taxon>
        <taxon>Culicini</taxon>
        <taxon>Culex</taxon>
        <taxon>Culex</taxon>
    </lineage>
</organism>
<proteinExistence type="predicted"/>
<feature type="region of interest" description="Disordered" evidence="1">
    <location>
        <begin position="671"/>
        <end position="711"/>
    </location>
</feature>
<accession>A0A1Q3G215</accession>
<feature type="compositionally biased region" description="Polar residues" evidence="1">
    <location>
        <begin position="430"/>
        <end position="443"/>
    </location>
</feature>
<feature type="region of interest" description="Disordered" evidence="1">
    <location>
        <begin position="953"/>
        <end position="1003"/>
    </location>
</feature>
<feature type="compositionally biased region" description="Basic and acidic residues" evidence="1">
    <location>
        <begin position="880"/>
        <end position="890"/>
    </location>
</feature>
<feature type="compositionally biased region" description="Basic and acidic residues" evidence="1">
    <location>
        <begin position="739"/>
        <end position="748"/>
    </location>
</feature>
<feature type="region of interest" description="Disordered" evidence="1">
    <location>
        <begin position="15"/>
        <end position="165"/>
    </location>
</feature>
<feature type="compositionally biased region" description="Low complexity" evidence="1">
    <location>
        <begin position="702"/>
        <end position="711"/>
    </location>
</feature>
<evidence type="ECO:0000256" key="1">
    <source>
        <dbReference type="SAM" id="MobiDB-lite"/>
    </source>
</evidence>
<name>A0A1Q3G215_CULTA</name>
<dbReference type="EMBL" id="GFDL01001203">
    <property type="protein sequence ID" value="JAV33842.1"/>
    <property type="molecule type" value="Transcribed_RNA"/>
</dbReference>
<feature type="region of interest" description="Disordered" evidence="1">
    <location>
        <begin position="572"/>
        <end position="611"/>
    </location>
</feature>
<feature type="compositionally biased region" description="Polar residues" evidence="1">
    <location>
        <begin position="41"/>
        <end position="62"/>
    </location>
</feature>
<sequence length="1003" mass="108997">MNQNYVRKCEEYLQNIPSQKLPPSSTSASAAGVGGHRPGPNLSSRKLTQPGSLRQGRQSINKAATPPPPAEGSRPKPKPTPPPPPTPAGGRRTTPARPPTARPGQLGSKFIRPCCRPTRHRDSAERAGRRGSDNVNQNDDVRVMDGTAGAGGGEGEGRTTGKTKTWDGILTAESTVETAGSQVASLTQIKSKATSPFPTEPSPITSQFQHGAAPDSSNNHQRGGLTLAPNPSVTSLSTVSSVRPASSSIAAVPPQPRPSSTVLATPPVVTEHVLQQQQPSSKSIAKAEVNQQLQGINLFRFDPLRTLQFLTLELKSKLKPLLLTMPGGGAGNEDATSAHKQLYKISKELLYAVKILTENVESQRKRGCSCGGGDKETSDGKILINTNNCGASETSGECQNCLKLQSVLDCQRLPAEQPGSCLPRKKINYPQDQPDSSKASTTDQQQQLQLRLEGEIKRLQTMISDKQTTTVAATATAEGLINDLNRKLDEATHARDEAQRELLYATLENERLNFLLRSQCSTMANLRHDFSAIQSLAGQQIDLLDRTNEHGGLNDRSRSKSNAIATATTTVTIGGNHHRNYRYPSGSAAPLSPNQPTAGEQVAKLRHSHHRHYSVQNIAEKESDGGNDAANDYYWKNSASQSQQQQQLQQPPQEPEVMLRLPSSTLMVEGGGAFQQHREEKPPTGGLWQRKNRAATAELEQSGTSSGSSSSLLAVVNATRSTRFGPTKRALLIDSDRDDGLKEEDQHQHSSSSLSSLTSSQQQQQRRRGRGHRERKDDLPIDNNSNNGKDIRKGTISNREVPAFGDKPFIISRKENDAENCFDYTNNSSHPVQSSKTNDCVSFAPKDDGMATNRRQQQLGPGAGGSKKKDDDDDTLAGHVEAKGKYPRDYGDKFERRESLLAALAVPGQDQAGKELCQNRPIMGQIRRRSSVEAGKKQEEKEVLVGKIISDASGQTRRTTTEEFSIDFDDITLPPSPIPFRRRDQGAGPAEEDEFPSSFGDWM</sequence>
<feature type="region of interest" description="Disordered" evidence="1">
    <location>
        <begin position="421"/>
        <end position="444"/>
    </location>
</feature>
<feature type="compositionally biased region" description="Polar residues" evidence="1">
    <location>
        <begin position="191"/>
        <end position="221"/>
    </location>
</feature>
<evidence type="ECO:0000313" key="2">
    <source>
        <dbReference type="EMBL" id="JAV33842.1"/>
    </source>
</evidence>
<feature type="compositionally biased region" description="Basic and acidic residues" evidence="1">
    <location>
        <begin position="120"/>
        <end position="132"/>
    </location>
</feature>
<reference evidence="2" key="1">
    <citation type="submission" date="2017-01" db="EMBL/GenBank/DDBJ databases">
        <title>A deep insight into the sialotranscriptome of adult male and female Cluex tarsalis mosquitoes.</title>
        <authorList>
            <person name="Ribeiro J.M."/>
            <person name="Moreira F."/>
            <person name="Bernard K.A."/>
            <person name="Calvo E."/>
        </authorList>
    </citation>
    <scope>NUCLEOTIDE SEQUENCE</scope>
    <source>
        <strain evidence="2">Kern County</strain>
        <tissue evidence="2">Salivary glands</tissue>
    </source>
</reference>
<protein>
    <submittedName>
        <fullName evidence="2">Uncharacterized protein</fullName>
    </submittedName>
</protein>
<feature type="compositionally biased region" description="Pro residues" evidence="1">
    <location>
        <begin position="78"/>
        <end position="87"/>
    </location>
</feature>
<dbReference type="AlphaFoldDB" id="A0A1Q3G215"/>